<feature type="domain" description="SPOR" evidence="1">
    <location>
        <begin position="175"/>
        <end position="250"/>
    </location>
</feature>
<dbReference type="Pfam" id="PF05036">
    <property type="entry name" value="SPOR"/>
    <property type="match status" value="2"/>
</dbReference>
<feature type="domain" description="SPOR" evidence="1">
    <location>
        <begin position="77"/>
        <end position="153"/>
    </location>
</feature>
<dbReference type="PANTHER" id="PTHR34183">
    <property type="entry name" value="ENDOLYTIC PEPTIDOGLYCAN TRANSGLYCOSYLASE RLPA"/>
    <property type="match status" value="1"/>
</dbReference>
<dbReference type="AlphaFoldDB" id="A0A7V5RQG6"/>
<protein>
    <submittedName>
        <fullName evidence="2">SPOR domain-containing protein</fullName>
    </submittedName>
</protein>
<dbReference type="EMBL" id="DRLI01000296">
    <property type="protein sequence ID" value="HHM02891.1"/>
    <property type="molecule type" value="Genomic_DNA"/>
</dbReference>
<dbReference type="SUPFAM" id="SSF110997">
    <property type="entry name" value="Sporulation related repeat"/>
    <property type="match status" value="2"/>
</dbReference>
<accession>A0A7V5RQG6</accession>
<dbReference type="PROSITE" id="PS51724">
    <property type="entry name" value="SPOR"/>
    <property type="match status" value="2"/>
</dbReference>
<evidence type="ECO:0000313" key="2">
    <source>
        <dbReference type="EMBL" id="HHM02891.1"/>
    </source>
</evidence>
<dbReference type="Gene3D" id="3.30.70.1070">
    <property type="entry name" value="Sporulation related repeat"/>
    <property type="match status" value="2"/>
</dbReference>
<proteinExistence type="predicted"/>
<dbReference type="InterPro" id="IPR036680">
    <property type="entry name" value="SPOR-like_sf"/>
</dbReference>
<gene>
    <name evidence="2" type="ORF">ENJ15_07730</name>
</gene>
<organism evidence="2">
    <name type="scientific">Caldithrix abyssi</name>
    <dbReference type="NCBI Taxonomy" id="187145"/>
    <lineage>
        <taxon>Bacteria</taxon>
        <taxon>Pseudomonadati</taxon>
        <taxon>Calditrichota</taxon>
        <taxon>Calditrichia</taxon>
        <taxon>Calditrichales</taxon>
        <taxon>Calditrichaceae</taxon>
        <taxon>Caldithrix</taxon>
    </lineage>
</organism>
<dbReference type="Proteomes" id="UP000885771">
    <property type="component" value="Unassembled WGS sequence"/>
</dbReference>
<dbReference type="PANTHER" id="PTHR34183:SF1">
    <property type="entry name" value="ENDOLYTIC PEPTIDOGLYCAN TRANSGLYCOSYLASE RLPA"/>
    <property type="match status" value="1"/>
</dbReference>
<evidence type="ECO:0000259" key="1">
    <source>
        <dbReference type="PROSITE" id="PS51724"/>
    </source>
</evidence>
<comment type="caution">
    <text evidence="2">The sequence shown here is derived from an EMBL/GenBank/DDBJ whole genome shotgun (WGS) entry which is preliminary data.</text>
</comment>
<sequence>MKHLLLALGLLLLTTACNPGLVRQERLGDRRPAVDSTLYYSAAKLKDPFLDSLKTDTARVTLELTLYPPPPPPPPRFRQIEGYRVQLFAGLDSLNGQVMAGELKKAIADTVYFFKEKGLYKVQAGDYPWRYKADRMVLDLRKKGYAQGWVVQRLINVPADTSRASQTAADSLVSPEETVSYQIQVMVTSDRQKAERLLNELRQRFQQDARIRPAGENYKVLLGRFAKRDKAEVLLRKIKESGYKDAWLVY</sequence>
<reference evidence="2" key="1">
    <citation type="journal article" date="2020" name="mSystems">
        <title>Genome- and Community-Level Interaction Insights into Carbon Utilization and Element Cycling Functions of Hydrothermarchaeota in Hydrothermal Sediment.</title>
        <authorList>
            <person name="Zhou Z."/>
            <person name="Liu Y."/>
            <person name="Xu W."/>
            <person name="Pan J."/>
            <person name="Luo Z.H."/>
            <person name="Li M."/>
        </authorList>
    </citation>
    <scope>NUCLEOTIDE SEQUENCE [LARGE SCALE GENOMIC DNA]</scope>
    <source>
        <strain evidence="2">HyVt-460</strain>
    </source>
</reference>
<dbReference type="PROSITE" id="PS51257">
    <property type="entry name" value="PROKAR_LIPOPROTEIN"/>
    <property type="match status" value="1"/>
</dbReference>
<name>A0A7V5RQG6_CALAY</name>
<dbReference type="InterPro" id="IPR007730">
    <property type="entry name" value="SPOR-like_dom"/>
</dbReference>
<dbReference type="GO" id="GO:0042834">
    <property type="term" value="F:peptidoglycan binding"/>
    <property type="evidence" value="ECO:0007669"/>
    <property type="project" value="InterPro"/>
</dbReference>
<dbReference type="GO" id="GO:0009279">
    <property type="term" value="C:cell outer membrane"/>
    <property type="evidence" value="ECO:0007669"/>
    <property type="project" value="TreeGrafter"/>
</dbReference>